<evidence type="ECO:0000313" key="6">
    <source>
        <dbReference type="EMBL" id="KAJ7610450.1"/>
    </source>
</evidence>
<proteinExistence type="inferred from homology"/>
<dbReference type="GO" id="GO:0016740">
    <property type="term" value="F:transferase activity"/>
    <property type="evidence" value="ECO:0007669"/>
    <property type="project" value="UniProtKB-KW"/>
</dbReference>
<comment type="cofactor">
    <cofactor evidence="1">
        <name>pyridoxal 5'-phosphate</name>
        <dbReference type="ChEBI" id="CHEBI:597326"/>
    </cofactor>
</comment>
<organism evidence="6 7">
    <name type="scientific">Roridomyces roridus</name>
    <dbReference type="NCBI Taxonomy" id="1738132"/>
    <lineage>
        <taxon>Eukaryota</taxon>
        <taxon>Fungi</taxon>
        <taxon>Dikarya</taxon>
        <taxon>Basidiomycota</taxon>
        <taxon>Agaricomycotina</taxon>
        <taxon>Agaricomycetes</taxon>
        <taxon>Agaricomycetidae</taxon>
        <taxon>Agaricales</taxon>
        <taxon>Marasmiineae</taxon>
        <taxon>Mycenaceae</taxon>
        <taxon>Roridomyces</taxon>
    </lineage>
</organism>
<comment type="caution">
    <text evidence="6">The sequence shown here is derived from an EMBL/GenBank/DDBJ whole genome shotgun (WGS) entry which is preliminary data.</text>
</comment>
<comment type="similarity">
    <text evidence="2">Belongs to the class-II pyridoxal-phosphate-dependent aminotransferase family. BioF subfamily.</text>
</comment>
<dbReference type="AlphaFoldDB" id="A0AAD7B585"/>
<keyword evidence="3 6" id="KW-0808">Transferase</keyword>
<dbReference type="GO" id="GO:0009102">
    <property type="term" value="P:biotin biosynthetic process"/>
    <property type="evidence" value="ECO:0007669"/>
    <property type="project" value="TreeGrafter"/>
</dbReference>
<protein>
    <submittedName>
        <fullName evidence="6">Pyridoxal phosphate-dependent transferase</fullName>
    </submittedName>
</protein>
<feature type="domain" description="Aminotransferase class I/classII large" evidence="5">
    <location>
        <begin position="14"/>
        <end position="376"/>
    </location>
</feature>
<dbReference type="EMBL" id="JARKIF010000035">
    <property type="protein sequence ID" value="KAJ7610450.1"/>
    <property type="molecule type" value="Genomic_DNA"/>
</dbReference>
<dbReference type="Pfam" id="PF00155">
    <property type="entry name" value="Aminotran_1_2"/>
    <property type="match status" value="1"/>
</dbReference>
<evidence type="ECO:0000259" key="5">
    <source>
        <dbReference type="Pfam" id="PF00155"/>
    </source>
</evidence>
<evidence type="ECO:0000256" key="2">
    <source>
        <dbReference type="ARBA" id="ARBA00010008"/>
    </source>
</evidence>
<dbReference type="InterPro" id="IPR050087">
    <property type="entry name" value="AON_synthase_class-II"/>
</dbReference>
<evidence type="ECO:0000256" key="1">
    <source>
        <dbReference type="ARBA" id="ARBA00001933"/>
    </source>
</evidence>
<evidence type="ECO:0000313" key="7">
    <source>
        <dbReference type="Proteomes" id="UP001221142"/>
    </source>
</evidence>
<dbReference type="Gene3D" id="3.40.640.10">
    <property type="entry name" value="Type I PLP-dependent aspartate aminotransferase-like (Major domain)"/>
    <property type="match status" value="1"/>
</dbReference>
<dbReference type="InterPro" id="IPR015424">
    <property type="entry name" value="PyrdxlP-dep_Trfase"/>
</dbReference>
<dbReference type="Proteomes" id="UP001221142">
    <property type="component" value="Unassembled WGS sequence"/>
</dbReference>
<dbReference type="SUPFAM" id="SSF53383">
    <property type="entry name" value="PLP-dependent transferases"/>
    <property type="match status" value="1"/>
</dbReference>
<dbReference type="InterPro" id="IPR004839">
    <property type="entry name" value="Aminotransferase_I/II_large"/>
</dbReference>
<reference evidence="6" key="1">
    <citation type="submission" date="2023-03" db="EMBL/GenBank/DDBJ databases">
        <title>Massive genome expansion in bonnet fungi (Mycena s.s.) driven by repeated elements and novel gene families across ecological guilds.</title>
        <authorList>
            <consortium name="Lawrence Berkeley National Laboratory"/>
            <person name="Harder C.B."/>
            <person name="Miyauchi S."/>
            <person name="Viragh M."/>
            <person name="Kuo A."/>
            <person name="Thoen E."/>
            <person name="Andreopoulos B."/>
            <person name="Lu D."/>
            <person name="Skrede I."/>
            <person name="Drula E."/>
            <person name="Henrissat B."/>
            <person name="Morin E."/>
            <person name="Kohler A."/>
            <person name="Barry K."/>
            <person name="LaButti K."/>
            <person name="Morin E."/>
            <person name="Salamov A."/>
            <person name="Lipzen A."/>
            <person name="Mereny Z."/>
            <person name="Hegedus B."/>
            <person name="Baldrian P."/>
            <person name="Stursova M."/>
            <person name="Weitz H."/>
            <person name="Taylor A."/>
            <person name="Grigoriev I.V."/>
            <person name="Nagy L.G."/>
            <person name="Martin F."/>
            <person name="Kauserud H."/>
        </authorList>
    </citation>
    <scope>NUCLEOTIDE SEQUENCE</scope>
    <source>
        <strain evidence="6">9284</strain>
    </source>
</reference>
<keyword evidence="7" id="KW-1185">Reference proteome</keyword>
<dbReference type="PANTHER" id="PTHR13693">
    <property type="entry name" value="CLASS II AMINOTRANSFERASE/8-AMINO-7-OXONONANOATE SYNTHASE"/>
    <property type="match status" value="1"/>
</dbReference>
<dbReference type="InterPro" id="IPR015421">
    <property type="entry name" value="PyrdxlP-dep_Trfase_major"/>
</dbReference>
<name>A0AAD7B585_9AGAR</name>
<keyword evidence="4" id="KW-0663">Pyridoxal phosphate</keyword>
<evidence type="ECO:0000256" key="4">
    <source>
        <dbReference type="ARBA" id="ARBA00022898"/>
    </source>
</evidence>
<evidence type="ECO:0000256" key="3">
    <source>
        <dbReference type="ARBA" id="ARBA00022679"/>
    </source>
</evidence>
<dbReference type="PANTHER" id="PTHR13693:SF77">
    <property type="entry name" value="8-AMINO-7-OXONONANOATE SYNTHASE"/>
    <property type="match status" value="1"/>
</dbReference>
<dbReference type="Gene3D" id="3.90.1150.10">
    <property type="entry name" value="Aspartate Aminotransferase, domain 1"/>
    <property type="match status" value="1"/>
</dbReference>
<sequence>MPPPSLSTSEEHGILDFRTNDYLSLSQSTELRRLFLDRVQTAPALFGSGSSRLAVNPKELAELEHRLARFFNAPDALVVGSGHDANVAFFRHVPAVGDIMIHDEHVHASIWDGMRSSRGVRLVSFSHNDLVDFRRKLVSVVQGDSTVAAGTTSVFLAVESIYSMDGSIAPLKHMVDFLDEKLPKGNGHLVVDEAHATGVYGPQGRGIVAMYGLEHRCLARLHTFGKAVTSTGAVLLVSPVLREYLATHARVLIFTTAPNHTAIISVDCASDILESSTGTHLASHLLDLCTHLMQLLVIKLANIPSHILTLPAHFHLPVSTDVDELPGTTLPTPIIPLLTPFAEELSAFLETDKTRVRVCLNANKTRKDVARLVDAIIDWATVVVEKKVVGTKL</sequence>
<accession>A0AAD7B585</accession>
<gene>
    <name evidence="6" type="ORF">FB45DRAFT_982226</name>
</gene>
<dbReference type="GO" id="GO:0030170">
    <property type="term" value="F:pyridoxal phosphate binding"/>
    <property type="evidence" value="ECO:0007669"/>
    <property type="project" value="InterPro"/>
</dbReference>
<dbReference type="InterPro" id="IPR015422">
    <property type="entry name" value="PyrdxlP-dep_Trfase_small"/>
</dbReference>